<dbReference type="Pfam" id="PF03050">
    <property type="entry name" value="DDE_Tnp_IS66"/>
    <property type="match status" value="1"/>
</dbReference>
<proteinExistence type="predicted"/>
<dbReference type="Proteomes" id="UP000286270">
    <property type="component" value="Unassembled WGS sequence"/>
</dbReference>
<dbReference type="RefSeq" id="WP_122142703.1">
    <property type="nucleotide sequence ID" value="NZ_JADNBK010000004.1"/>
</dbReference>
<dbReference type="AlphaFoldDB" id="A0A412Y6X5"/>
<evidence type="ECO:0000313" key="2">
    <source>
        <dbReference type="EMBL" id="RGV53179.1"/>
    </source>
</evidence>
<sequence length="66" mass="8094">MRIDKFISSENGRSNWLKRVAGYLKPLYEYIKQRLLKVKSILHIDETWCRVRIKYKGGRYETRQIF</sequence>
<accession>A0A412Y6X5</accession>
<name>A0A412Y6X5_BACFG</name>
<reference evidence="2 3" key="1">
    <citation type="submission" date="2018-08" db="EMBL/GenBank/DDBJ databases">
        <title>A genome reference for cultivated species of the human gut microbiota.</title>
        <authorList>
            <person name="Zou Y."/>
            <person name="Xue W."/>
            <person name="Luo G."/>
        </authorList>
    </citation>
    <scope>NUCLEOTIDE SEQUENCE [LARGE SCALE GENOMIC DNA]</scope>
    <source>
        <strain evidence="2 3">AF14-26</strain>
    </source>
</reference>
<evidence type="ECO:0000259" key="1">
    <source>
        <dbReference type="Pfam" id="PF03050"/>
    </source>
</evidence>
<comment type="caution">
    <text evidence="2">The sequence shown here is derived from an EMBL/GenBank/DDBJ whole genome shotgun (WGS) entry which is preliminary data.</text>
</comment>
<feature type="domain" description="Transposase IS66 central" evidence="1">
    <location>
        <begin position="14"/>
        <end position="56"/>
    </location>
</feature>
<dbReference type="EMBL" id="QRZH01000009">
    <property type="protein sequence ID" value="RGV53179.1"/>
    <property type="molecule type" value="Genomic_DNA"/>
</dbReference>
<dbReference type="InterPro" id="IPR004291">
    <property type="entry name" value="Transposase_IS66_central"/>
</dbReference>
<gene>
    <name evidence="2" type="ORF">DWW08_12315</name>
</gene>
<organism evidence="2 3">
    <name type="scientific">Bacteroides fragilis</name>
    <dbReference type="NCBI Taxonomy" id="817"/>
    <lineage>
        <taxon>Bacteria</taxon>
        <taxon>Pseudomonadati</taxon>
        <taxon>Bacteroidota</taxon>
        <taxon>Bacteroidia</taxon>
        <taxon>Bacteroidales</taxon>
        <taxon>Bacteroidaceae</taxon>
        <taxon>Bacteroides</taxon>
    </lineage>
</organism>
<evidence type="ECO:0000313" key="3">
    <source>
        <dbReference type="Proteomes" id="UP000286270"/>
    </source>
</evidence>
<protein>
    <recommendedName>
        <fullName evidence="1">Transposase IS66 central domain-containing protein</fullName>
    </recommendedName>
</protein>